<name>A0ABP6NSQ6_9ACTN</name>
<organism evidence="2 3">
    <name type="scientific">Streptomyces rameus</name>
    <dbReference type="NCBI Taxonomy" id="68261"/>
    <lineage>
        <taxon>Bacteria</taxon>
        <taxon>Bacillati</taxon>
        <taxon>Actinomycetota</taxon>
        <taxon>Actinomycetes</taxon>
        <taxon>Kitasatosporales</taxon>
        <taxon>Streptomycetaceae</taxon>
        <taxon>Streptomyces</taxon>
    </lineage>
</organism>
<sequence>MDRRSDVFGSGGAVLGRSELVHHPDESDDTRQDRTDPLVIGVTGLSSRFEQPRPSGAPSPDGNKTAVIRVTRGRPGS</sequence>
<gene>
    <name evidence="2" type="ORF">GCM10010521_49660</name>
</gene>
<proteinExistence type="predicted"/>
<feature type="compositionally biased region" description="Basic and acidic residues" evidence="1">
    <location>
        <begin position="19"/>
        <end position="36"/>
    </location>
</feature>
<protein>
    <submittedName>
        <fullName evidence="2">Uncharacterized protein</fullName>
    </submittedName>
</protein>
<evidence type="ECO:0000256" key="1">
    <source>
        <dbReference type="SAM" id="MobiDB-lite"/>
    </source>
</evidence>
<dbReference type="Proteomes" id="UP001500893">
    <property type="component" value="Unassembled WGS sequence"/>
</dbReference>
<keyword evidence="3" id="KW-1185">Reference proteome</keyword>
<evidence type="ECO:0000313" key="3">
    <source>
        <dbReference type="Proteomes" id="UP001500893"/>
    </source>
</evidence>
<dbReference type="EMBL" id="BAAAVM010000085">
    <property type="protein sequence ID" value="GAA3155841.1"/>
    <property type="molecule type" value="Genomic_DNA"/>
</dbReference>
<comment type="caution">
    <text evidence="2">The sequence shown here is derived from an EMBL/GenBank/DDBJ whole genome shotgun (WGS) entry which is preliminary data.</text>
</comment>
<reference evidence="3" key="1">
    <citation type="journal article" date="2019" name="Int. J. Syst. Evol. Microbiol.">
        <title>The Global Catalogue of Microorganisms (GCM) 10K type strain sequencing project: providing services to taxonomists for standard genome sequencing and annotation.</title>
        <authorList>
            <consortium name="The Broad Institute Genomics Platform"/>
            <consortium name="The Broad Institute Genome Sequencing Center for Infectious Disease"/>
            <person name="Wu L."/>
            <person name="Ma J."/>
        </authorList>
    </citation>
    <scope>NUCLEOTIDE SEQUENCE [LARGE SCALE GENOMIC DNA]</scope>
    <source>
        <strain evidence="3">JCM 11574</strain>
    </source>
</reference>
<evidence type="ECO:0000313" key="2">
    <source>
        <dbReference type="EMBL" id="GAA3155841.1"/>
    </source>
</evidence>
<feature type="region of interest" description="Disordered" evidence="1">
    <location>
        <begin position="1"/>
        <end position="77"/>
    </location>
</feature>
<accession>A0ABP6NSQ6</accession>